<sequence length="226" mass="22891">MSGQSSAPASRRTRVAALVAGGALVVGGVGYTLASWTDSEWVFGGNGTGGPGIATSTFEVEQNVTGALDAGWTQAETAPGQEMTFTPDAIALSPGDTTYASVVLRTTEKSIAGDVELQKAVSAVLLAPTAPEALLWDALDVRVAATAQGAPCNGSTFTAGTVIASGPLATSEASASQRLEAASGSQQQYCFEVTLPQTPRLPDGVPVEALQGLAVTPAWEFSSKSE</sequence>
<organism evidence="1 2">
    <name type="scientific">Curtobacterium subtropicum</name>
    <dbReference type="NCBI Taxonomy" id="3055138"/>
    <lineage>
        <taxon>Bacteria</taxon>
        <taxon>Bacillati</taxon>
        <taxon>Actinomycetota</taxon>
        <taxon>Actinomycetes</taxon>
        <taxon>Micrococcales</taxon>
        <taxon>Microbacteriaceae</taxon>
        <taxon>Curtobacterium</taxon>
    </lineage>
</organism>
<accession>A0ABT7TD59</accession>
<evidence type="ECO:0000313" key="1">
    <source>
        <dbReference type="EMBL" id="MDM7887515.1"/>
    </source>
</evidence>
<dbReference type="Proteomes" id="UP001235720">
    <property type="component" value="Unassembled WGS sequence"/>
</dbReference>
<dbReference type="EMBL" id="JAUCMM010000002">
    <property type="protein sequence ID" value="MDM7887515.1"/>
    <property type="molecule type" value="Genomic_DNA"/>
</dbReference>
<proteinExistence type="predicted"/>
<comment type="caution">
    <text evidence="1">The sequence shown here is derived from an EMBL/GenBank/DDBJ whole genome shotgun (WGS) entry which is preliminary data.</text>
</comment>
<reference evidence="1 2" key="1">
    <citation type="submission" date="2023-06" db="EMBL/GenBank/DDBJ databases">
        <authorList>
            <person name="Feng G."/>
            <person name="Li J."/>
            <person name="Zhu H."/>
        </authorList>
    </citation>
    <scope>NUCLEOTIDE SEQUENCE [LARGE SCALE GENOMIC DNA]</scope>
    <source>
        <strain evidence="1 2">RHCJP20</strain>
    </source>
</reference>
<dbReference type="RefSeq" id="WP_289469248.1">
    <property type="nucleotide sequence ID" value="NZ_JAUCMM010000002.1"/>
</dbReference>
<evidence type="ECO:0000313" key="2">
    <source>
        <dbReference type="Proteomes" id="UP001235720"/>
    </source>
</evidence>
<gene>
    <name evidence="1" type="ORF">QUG98_03520</name>
</gene>
<protein>
    <submittedName>
        <fullName evidence="1">Acyl-CoA dehydrogenase</fullName>
    </submittedName>
</protein>
<name>A0ABT7TD59_9MICO</name>
<keyword evidence="2" id="KW-1185">Reference proteome</keyword>